<keyword evidence="1" id="KW-0413">Isomerase</keyword>
<dbReference type="InterPro" id="IPR029000">
    <property type="entry name" value="Cyclophilin-like_dom_sf"/>
</dbReference>
<keyword evidence="1" id="KW-0969">Cilium</keyword>
<proteinExistence type="predicted"/>
<dbReference type="EMBL" id="FR824540">
    <property type="protein sequence ID" value="CCA27310.1"/>
    <property type="molecule type" value="Genomic_DNA"/>
</dbReference>
<sequence>MDALLTDALKRGNPVVFFDIAIGGSPVGRMKMELFKRECPKTVENFRSNS</sequence>
<keyword evidence="1" id="KW-0282">Flagellum</keyword>
<evidence type="ECO:0000313" key="1">
    <source>
        <dbReference type="EMBL" id="CCA27310.1"/>
    </source>
</evidence>
<gene>
    <name evidence="1" type="primary">AlNc14C504G11963</name>
    <name evidence="1" type="ORF">ALNC14_134540</name>
</gene>
<dbReference type="GO" id="GO:0016853">
    <property type="term" value="F:isomerase activity"/>
    <property type="evidence" value="ECO:0007669"/>
    <property type="project" value="UniProtKB-KW"/>
</dbReference>
<dbReference type="Gene3D" id="2.40.100.10">
    <property type="entry name" value="Cyclophilin-like"/>
    <property type="match status" value="1"/>
</dbReference>
<dbReference type="HOGENOM" id="CLU_3128230_0_0_1"/>
<dbReference type="AlphaFoldDB" id="F0X0L9"/>
<reference evidence="1" key="1">
    <citation type="journal article" date="2011" name="PLoS Biol.">
        <title>Gene gain and loss during evolution of obligate parasitism in the white rust pathogen of Arabidopsis thaliana.</title>
        <authorList>
            <person name="Kemen E."/>
            <person name="Gardiner A."/>
            <person name="Schultz-Larsen T."/>
            <person name="Kemen A.C."/>
            <person name="Balmuth A.L."/>
            <person name="Robert-Seilaniantz A."/>
            <person name="Bailey K."/>
            <person name="Holub E."/>
            <person name="Studholme D.J."/>
            <person name="Maclean D."/>
            <person name="Jones J.D."/>
        </authorList>
    </citation>
    <scope>NUCLEOTIDE SEQUENCE</scope>
</reference>
<name>F0X0L9_9STRA</name>
<organism evidence="1">
    <name type="scientific">Albugo laibachii Nc14</name>
    <dbReference type="NCBI Taxonomy" id="890382"/>
    <lineage>
        <taxon>Eukaryota</taxon>
        <taxon>Sar</taxon>
        <taxon>Stramenopiles</taxon>
        <taxon>Oomycota</taxon>
        <taxon>Peronosporomycetes</taxon>
        <taxon>Albuginales</taxon>
        <taxon>Albuginaceae</taxon>
        <taxon>Albugo</taxon>
    </lineage>
</organism>
<dbReference type="SUPFAM" id="SSF50891">
    <property type="entry name" value="Cyclophilin-like"/>
    <property type="match status" value="1"/>
</dbReference>
<accession>F0X0L9</accession>
<keyword evidence="1" id="KW-0966">Cell projection</keyword>
<reference evidence="1" key="2">
    <citation type="submission" date="2011-02" db="EMBL/GenBank/DDBJ databases">
        <authorList>
            <person name="MacLean D."/>
        </authorList>
    </citation>
    <scope>NUCLEOTIDE SEQUENCE</scope>
</reference>
<protein>
    <submittedName>
        <fullName evidence="1">Flagellar peptidylprolyl cistrans isomerase putativ</fullName>
    </submittedName>
</protein>